<dbReference type="GO" id="GO:0016491">
    <property type="term" value="F:oxidoreductase activity"/>
    <property type="evidence" value="ECO:0007669"/>
    <property type="project" value="UniProtKB-KW"/>
</dbReference>
<comment type="caution">
    <text evidence="4">The sequence shown here is derived from an EMBL/GenBank/DDBJ whole genome shotgun (WGS) entry which is preliminary data.</text>
</comment>
<accession>A0A0R1QW57</accession>
<protein>
    <submittedName>
        <fullName evidence="4">Short chain dehydrogenase</fullName>
    </submittedName>
</protein>
<evidence type="ECO:0000256" key="2">
    <source>
        <dbReference type="ARBA" id="ARBA00023002"/>
    </source>
</evidence>
<dbReference type="Proteomes" id="UP000051790">
    <property type="component" value="Unassembled WGS sequence"/>
</dbReference>
<sequence length="279" mass="30001">MNTSSQSGGNIMAIIFITGASSGIGKDTALKLAQAGHTVYGAARRVDTIEAIPNVHAVKLDLTDSQSIQAAVDHVLKAAGHIDVLINNAGYGSYGAIEDVSIADAKRQFDVNLFGVAALTQAVLPGMRAQHSGRIINTGSMGGRFTTYMGAWYHATKYALEAFSDALRMEVAPFGIQVSLIEPGAIKTNWGKIAADHLVASSEHGAYAKQAQQAAELLKETYSSRWLTDPDVIAKTMLKAVNARKPKPRYLVGFGAKPLVFLHTILPTRMFDWLSVHYM</sequence>
<dbReference type="Gene3D" id="3.40.50.720">
    <property type="entry name" value="NAD(P)-binding Rossmann-like Domain"/>
    <property type="match status" value="1"/>
</dbReference>
<gene>
    <name evidence="4" type="ORF">FD01_GL000626</name>
</gene>
<dbReference type="InterPro" id="IPR002347">
    <property type="entry name" value="SDR_fam"/>
</dbReference>
<keyword evidence="2" id="KW-0560">Oxidoreductase</keyword>
<evidence type="ECO:0000256" key="3">
    <source>
        <dbReference type="RuleBase" id="RU000363"/>
    </source>
</evidence>
<dbReference type="AlphaFoldDB" id="A0A0R1QW57"/>
<dbReference type="InterPro" id="IPR036291">
    <property type="entry name" value="NAD(P)-bd_dom_sf"/>
</dbReference>
<dbReference type="Pfam" id="PF00106">
    <property type="entry name" value="adh_short"/>
    <property type="match status" value="1"/>
</dbReference>
<comment type="similarity">
    <text evidence="1 3">Belongs to the short-chain dehydrogenases/reductases (SDR) family.</text>
</comment>
<evidence type="ECO:0000313" key="4">
    <source>
        <dbReference type="EMBL" id="KRL45595.1"/>
    </source>
</evidence>
<dbReference type="SUPFAM" id="SSF51735">
    <property type="entry name" value="NAD(P)-binding Rossmann-fold domains"/>
    <property type="match status" value="1"/>
</dbReference>
<dbReference type="CDD" id="cd05374">
    <property type="entry name" value="17beta-HSD-like_SDR_c"/>
    <property type="match status" value="1"/>
</dbReference>
<dbReference type="EMBL" id="AZEU01000121">
    <property type="protein sequence ID" value="KRL45595.1"/>
    <property type="molecule type" value="Genomic_DNA"/>
</dbReference>
<name>A0A0R1QW57_9LACO</name>
<dbReference type="PANTHER" id="PTHR44169">
    <property type="entry name" value="NADPH-DEPENDENT 1-ACYLDIHYDROXYACETONE PHOSPHATE REDUCTASE"/>
    <property type="match status" value="1"/>
</dbReference>
<dbReference type="PRINTS" id="PR00081">
    <property type="entry name" value="GDHRDH"/>
</dbReference>
<dbReference type="PANTHER" id="PTHR44169:SF6">
    <property type="entry name" value="NADPH-DEPENDENT 1-ACYLDIHYDROXYACETONE PHOSPHATE REDUCTASE"/>
    <property type="match status" value="1"/>
</dbReference>
<dbReference type="NCBIfam" id="NF004826">
    <property type="entry name" value="PRK06182.1"/>
    <property type="match status" value="1"/>
</dbReference>
<evidence type="ECO:0000256" key="1">
    <source>
        <dbReference type="ARBA" id="ARBA00006484"/>
    </source>
</evidence>
<dbReference type="PATRIC" id="fig|1423769.4.peg.667"/>
<organism evidence="4 5">
    <name type="scientific">Lacticaseibacillus manihotivorans DSM 13343 = JCM 12514</name>
    <dbReference type="NCBI Taxonomy" id="1423769"/>
    <lineage>
        <taxon>Bacteria</taxon>
        <taxon>Bacillati</taxon>
        <taxon>Bacillota</taxon>
        <taxon>Bacilli</taxon>
        <taxon>Lactobacillales</taxon>
        <taxon>Lactobacillaceae</taxon>
        <taxon>Lacticaseibacillus</taxon>
    </lineage>
</organism>
<proteinExistence type="inferred from homology"/>
<keyword evidence="5" id="KW-1185">Reference proteome</keyword>
<reference evidence="4 5" key="1">
    <citation type="journal article" date="2015" name="Genome Announc.">
        <title>Expanding the biotechnology potential of lactobacilli through comparative genomics of 213 strains and associated genera.</title>
        <authorList>
            <person name="Sun Z."/>
            <person name="Harris H.M."/>
            <person name="McCann A."/>
            <person name="Guo C."/>
            <person name="Argimon S."/>
            <person name="Zhang W."/>
            <person name="Yang X."/>
            <person name="Jeffery I.B."/>
            <person name="Cooney J.C."/>
            <person name="Kagawa T.F."/>
            <person name="Liu W."/>
            <person name="Song Y."/>
            <person name="Salvetti E."/>
            <person name="Wrobel A."/>
            <person name="Rasinkangas P."/>
            <person name="Parkhill J."/>
            <person name="Rea M.C."/>
            <person name="O'Sullivan O."/>
            <person name="Ritari J."/>
            <person name="Douillard F.P."/>
            <person name="Paul Ross R."/>
            <person name="Yang R."/>
            <person name="Briner A.E."/>
            <person name="Felis G.E."/>
            <person name="de Vos W.M."/>
            <person name="Barrangou R."/>
            <person name="Klaenhammer T.R."/>
            <person name="Caufield P.W."/>
            <person name="Cui Y."/>
            <person name="Zhang H."/>
            <person name="O'Toole P.W."/>
        </authorList>
    </citation>
    <scope>NUCLEOTIDE SEQUENCE [LARGE SCALE GENOMIC DNA]</scope>
    <source>
        <strain evidence="4 5">DSM 13343</strain>
    </source>
</reference>
<dbReference type="PRINTS" id="PR00080">
    <property type="entry name" value="SDRFAMILY"/>
</dbReference>
<evidence type="ECO:0000313" key="5">
    <source>
        <dbReference type="Proteomes" id="UP000051790"/>
    </source>
</evidence>